<dbReference type="InterPro" id="IPR043153">
    <property type="entry name" value="DENN_C"/>
</dbReference>
<sequence length="106" mass="11774">MSVYNLSVSLFPSESPEKPVIDLPLHLTFLCFPVDDLLNIFTAILCEERLVFVSFNYALLTTIMEHISASKCRWDKGRVSAKGSWLDQYAFCGGIATLNLGGPDDV</sequence>
<proteinExistence type="predicted"/>
<dbReference type="Pfam" id="PF02141">
    <property type="entry name" value="DENN"/>
    <property type="match status" value="1"/>
</dbReference>
<dbReference type="Gene3D" id="3.40.50.11500">
    <property type="match status" value="1"/>
</dbReference>
<comment type="caution">
    <text evidence="2">The sequence shown here is derived from an EMBL/GenBank/DDBJ whole genome shotgun (WGS) entry which is preliminary data.</text>
</comment>
<name>A0AAV4C2X4_9GAST</name>
<feature type="domain" description="cDENN" evidence="1">
    <location>
        <begin position="12"/>
        <end position="68"/>
    </location>
</feature>
<protein>
    <submittedName>
        <fullName evidence="2">DENN domain-containing protein 3</fullName>
    </submittedName>
</protein>
<evidence type="ECO:0000313" key="2">
    <source>
        <dbReference type="EMBL" id="GFO27025.1"/>
    </source>
</evidence>
<accession>A0AAV4C2X4</accession>
<dbReference type="AlphaFoldDB" id="A0AAV4C2X4"/>
<dbReference type="InterPro" id="IPR001194">
    <property type="entry name" value="cDENN_dom"/>
</dbReference>
<organism evidence="2 3">
    <name type="scientific">Plakobranchus ocellatus</name>
    <dbReference type="NCBI Taxonomy" id="259542"/>
    <lineage>
        <taxon>Eukaryota</taxon>
        <taxon>Metazoa</taxon>
        <taxon>Spiralia</taxon>
        <taxon>Lophotrochozoa</taxon>
        <taxon>Mollusca</taxon>
        <taxon>Gastropoda</taxon>
        <taxon>Heterobranchia</taxon>
        <taxon>Euthyneura</taxon>
        <taxon>Panpulmonata</taxon>
        <taxon>Sacoglossa</taxon>
        <taxon>Placobranchoidea</taxon>
        <taxon>Plakobranchidae</taxon>
        <taxon>Plakobranchus</taxon>
    </lineage>
</organism>
<evidence type="ECO:0000313" key="3">
    <source>
        <dbReference type="Proteomes" id="UP000735302"/>
    </source>
</evidence>
<evidence type="ECO:0000259" key="1">
    <source>
        <dbReference type="Pfam" id="PF02141"/>
    </source>
</evidence>
<gene>
    <name evidence="2" type="ORF">PoB_005353000</name>
</gene>
<dbReference type="EMBL" id="BLXT01005875">
    <property type="protein sequence ID" value="GFO27025.1"/>
    <property type="molecule type" value="Genomic_DNA"/>
</dbReference>
<keyword evidence="3" id="KW-1185">Reference proteome</keyword>
<reference evidence="2 3" key="1">
    <citation type="journal article" date="2021" name="Elife">
        <title>Chloroplast acquisition without the gene transfer in kleptoplastic sea slugs, Plakobranchus ocellatus.</title>
        <authorList>
            <person name="Maeda T."/>
            <person name="Takahashi S."/>
            <person name="Yoshida T."/>
            <person name="Shimamura S."/>
            <person name="Takaki Y."/>
            <person name="Nagai Y."/>
            <person name="Toyoda A."/>
            <person name="Suzuki Y."/>
            <person name="Arimoto A."/>
            <person name="Ishii H."/>
            <person name="Satoh N."/>
            <person name="Nishiyama T."/>
            <person name="Hasebe M."/>
            <person name="Maruyama T."/>
            <person name="Minagawa J."/>
            <person name="Obokata J."/>
            <person name="Shigenobu S."/>
        </authorList>
    </citation>
    <scope>NUCLEOTIDE SEQUENCE [LARGE SCALE GENOMIC DNA]</scope>
</reference>
<dbReference type="Proteomes" id="UP000735302">
    <property type="component" value="Unassembled WGS sequence"/>
</dbReference>